<protein>
    <submittedName>
        <fullName evidence="3">DNA polymerase-3 subunit epsilon</fullName>
    </submittedName>
</protein>
<dbReference type="NCBIfam" id="TIGR00573">
    <property type="entry name" value="dnaq"/>
    <property type="match status" value="1"/>
</dbReference>
<dbReference type="GO" id="GO:0003677">
    <property type="term" value="F:DNA binding"/>
    <property type="evidence" value="ECO:0007669"/>
    <property type="project" value="InterPro"/>
</dbReference>
<dbReference type="InterPro" id="IPR006054">
    <property type="entry name" value="DnaQ"/>
</dbReference>
<keyword evidence="1" id="KW-0175">Coiled coil</keyword>
<dbReference type="Proteomes" id="UP000283387">
    <property type="component" value="Unassembled WGS sequence"/>
</dbReference>
<dbReference type="GO" id="GO:0045004">
    <property type="term" value="P:DNA replication proofreading"/>
    <property type="evidence" value="ECO:0007669"/>
    <property type="project" value="TreeGrafter"/>
</dbReference>
<dbReference type="AlphaFoldDB" id="A0A419W6Q1"/>
<dbReference type="InterPro" id="IPR012337">
    <property type="entry name" value="RNaseH-like_sf"/>
</dbReference>
<dbReference type="SUPFAM" id="SSF53098">
    <property type="entry name" value="Ribonuclease H-like"/>
    <property type="match status" value="1"/>
</dbReference>
<dbReference type="GO" id="GO:0003887">
    <property type="term" value="F:DNA-directed DNA polymerase activity"/>
    <property type="evidence" value="ECO:0007669"/>
    <property type="project" value="InterPro"/>
</dbReference>
<dbReference type="PANTHER" id="PTHR30231:SF41">
    <property type="entry name" value="DNA POLYMERASE III SUBUNIT EPSILON"/>
    <property type="match status" value="1"/>
</dbReference>
<evidence type="ECO:0000313" key="3">
    <source>
        <dbReference type="EMBL" id="RKD91125.1"/>
    </source>
</evidence>
<name>A0A419W6Q1_9BACT</name>
<evidence type="ECO:0000256" key="1">
    <source>
        <dbReference type="SAM" id="Coils"/>
    </source>
</evidence>
<dbReference type="InterPro" id="IPR036397">
    <property type="entry name" value="RNaseH_sf"/>
</dbReference>
<dbReference type="GO" id="GO:0008408">
    <property type="term" value="F:3'-5' exonuclease activity"/>
    <property type="evidence" value="ECO:0007669"/>
    <property type="project" value="TreeGrafter"/>
</dbReference>
<sequence length="268" mass="30669">MKLNLRNPLIFLDLETTGINVATDRIVELALIKVHTDGTEETKEMRINPEMPIPESSSKVHGIYDEDVKDCPTFKEVAKSLAKFMEGCDLAGFNSNRFDIPLLAEEFLRVDVDVDFKKRKFVDVQAIFHKMEKRTLAAAYKFYCQQNLEDAHSALADTKATYEVLKAQLDVYQDAEFEDAKGKITKPIQNDVNALSEFSSYDRNVDFIGRIVYDEKGVEVFNFGKNKGIPVEQVLREQPGYFGWIMNGEFPLYTKKVLTAIKLRMKDN</sequence>
<evidence type="ECO:0000313" key="4">
    <source>
        <dbReference type="Proteomes" id="UP000283387"/>
    </source>
</evidence>
<dbReference type="EMBL" id="RAPN01000001">
    <property type="protein sequence ID" value="RKD91125.1"/>
    <property type="molecule type" value="Genomic_DNA"/>
</dbReference>
<dbReference type="Pfam" id="PF00929">
    <property type="entry name" value="RNase_T"/>
    <property type="match status" value="1"/>
</dbReference>
<dbReference type="Gene3D" id="3.30.420.10">
    <property type="entry name" value="Ribonuclease H-like superfamily/Ribonuclease H"/>
    <property type="match status" value="1"/>
</dbReference>
<feature type="coiled-coil region" evidence="1">
    <location>
        <begin position="148"/>
        <end position="175"/>
    </location>
</feature>
<accession>A0A419W6Q1</accession>
<comment type="caution">
    <text evidence="3">The sequence shown here is derived from an EMBL/GenBank/DDBJ whole genome shotgun (WGS) entry which is preliminary data.</text>
</comment>
<dbReference type="OrthoDB" id="9791657at2"/>
<feature type="domain" description="Exonuclease" evidence="2">
    <location>
        <begin position="8"/>
        <end position="174"/>
    </location>
</feature>
<dbReference type="GO" id="GO:0005829">
    <property type="term" value="C:cytosol"/>
    <property type="evidence" value="ECO:0007669"/>
    <property type="project" value="TreeGrafter"/>
</dbReference>
<dbReference type="InterPro" id="IPR013520">
    <property type="entry name" value="Ribonucl_H"/>
</dbReference>
<dbReference type="SMART" id="SM00479">
    <property type="entry name" value="EXOIII"/>
    <property type="match status" value="1"/>
</dbReference>
<dbReference type="PANTHER" id="PTHR30231">
    <property type="entry name" value="DNA POLYMERASE III SUBUNIT EPSILON"/>
    <property type="match status" value="1"/>
</dbReference>
<gene>
    <name evidence="3" type="ORF">BC643_1474</name>
</gene>
<dbReference type="RefSeq" id="WP_120272459.1">
    <property type="nucleotide sequence ID" value="NZ_RAPN01000001.1"/>
</dbReference>
<proteinExistence type="predicted"/>
<organism evidence="3 4">
    <name type="scientific">Mangrovibacterium diazotrophicum</name>
    <dbReference type="NCBI Taxonomy" id="1261403"/>
    <lineage>
        <taxon>Bacteria</taxon>
        <taxon>Pseudomonadati</taxon>
        <taxon>Bacteroidota</taxon>
        <taxon>Bacteroidia</taxon>
        <taxon>Marinilabiliales</taxon>
        <taxon>Prolixibacteraceae</taxon>
        <taxon>Mangrovibacterium</taxon>
    </lineage>
</organism>
<keyword evidence="4" id="KW-1185">Reference proteome</keyword>
<reference evidence="3 4" key="1">
    <citation type="submission" date="2018-09" db="EMBL/GenBank/DDBJ databases">
        <title>Genomic Encyclopedia of Archaeal and Bacterial Type Strains, Phase II (KMG-II): from individual species to whole genera.</title>
        <authorList>
            <person name="Goeker M."/>
        </authorList>
    </citation>
    <scope>NUCLEOTIDE SEQUENCE [LARGE SCALE GENOMIC DNA]</scope>
    <source>
        <strain evidence="3 4">DSM 27148</strain>
    </source>
</reference>
<evidence type="ECO:0000259" key="2">
    <source>
        <dbReference type="SMART" id="SM00479"/>
    </source>
</evidence>
<dbReference type="CDD" id="cd06127">
    <property type="entry name" value="DEDDh"/>
    <property type="match status" value="1"/>
</dbReference>